<organism evidence="1 2">
    <name type="scientific">Arthrobacter deserti</name>
    <dbReference type="NCBI Taxonomy" id="1742687"/>
    <lineage>
        <taxon>Bacteria</taxon>
        <taxon>Bacillati</taxon>
        <taxon>Actinomycetota</taxon>
        <taxon>Actinomycetes</taxon>
        <taxon>Micrococcales</taxon>
        <taxon>Micrococcaceae</taxon>
        <taxon>Arthrobacter</taxon>
    </lineage>
</organism>
<evidence type="ECO:0000313" key="1">
    <source>
        <dbReference type="EMBL" id="NKX52338.1"/>
    </source>
</evidence>
<dbReference type="EMBL" id="JAAZSR010000494">
    <property type="protein sequence ID" value="NKX52338.1"/>
    <property type="molecule type" value="Genomic_DNA"/>
</dbReference>
<name>A0ABX1JTP0_9MICC</name>
<reference evidence="1 2" key="1">
    <citation type="submission" date="2020-04" db="EMBL/GenBank/DDBJ databases">
        <authorList>
            <person name="Liu S."/>
        </authorList>
    </citation>
    <scope>NUCLEOTIDE SEQUENCE [LARGE SCALE GENOMIC DNA]</scope>
    <source>
        <strain evidence="1 2">CGMCC 1.15091</strain>
    </source>
</reference>
<sequence length="67" mass="7320">MKLSQRLKSGLVIPPGETPAAYEHLKKFQALAEEHGARAAGTSGYEAAARYVEHQLASAGYRSTRQY</sequence>
<proteinExistence type="predicted"/>
<accession>A0ABX1JTP0</accession>
<gene>
    <name evidence="1" type="ORF">HER39_17530</name>
</gene>
<dbReference type="Proteomes" id="UP000523795">
    <property type="component" value="Unassembled WGS sequence"/>
</dbReference>
<keyword evidence="2" id="KW-1185">Reference proteome</keyword>
<protein>
    <submittedName>
        <fullName evidence="1">Peptidase M28</fullName>
    </submittedName>
</protein>
<comment type="caution">
    <text evidence="1">The sequence shown here is derived from an EMBL/GenBank/DDBJ whole genome shotgun (WGS) entry which is preliminary data.</text>
</comment>
<feature type="non-terminal residue" evidence="1">
    <location>
        <position position="67"/>
    </location>
</feature>
<evidence type="ECO:0000313" key="2">
    <source>
        <dbReference type="Proteomes" id="UP000523795"/>
    </source>
</evidence>